<keyword evidence="2" id="KW-1185">Reference proteome</keyword>
<name>A0ACB8GSP8_PSICU</name>
<gene>
    <name evidence="1" type="ORF">JR316_0009063</name>
</gene>
<dbReference type="Proteomes" id="UP000664032">
    <property type="component" value="Unassembled WGS sequence"/>
</dbReference>
<evidence type="ECO:0000313" key="1">
    <source>
        <dbReference type="EMBL" id="KAH9478606.1"/>
    </source>
</evidence>
<protein>
    <submittedName>
        <fullName evidence="1">NADH:flavin oxidoreductase</fullName>
    </submittedName>
</protein>
<accession>A0ACB8GSP8</accession>
<proteinExistence type="predicted"/>
<sequence>MAVPTAGTAVVPQKSGKPIPTLFQPLRIRGVEFQNRIILSPMCQYSAKDGFVTPWHLAHLGGIIIRGPGLSFAEGVAVLPEGRITPEDLGLWTDEHVEGLSKIVEFAHSQGQKMAIQLFHSGRKGSTSAPYLVSKGDIMASPEEGGWPDNVWGPSAIKFHPSYPQPRELTLEGIKRIIDAFVVAAKRAVIAGFDVIEIHMAHGYLLSSFASPASNKRTDEYGGSFENRIRLTIEIIDAIREVIPNDMPIFVRVSGTDWLEEVAPDEPSWRLEDTVRVATVFAEHGVDLIDVSAGGIDFRQKIRSGPQYQVFLAAAVKKALGDKILVGAVGQLHGGKDAQSVLDSGSADVIFVGREFLKNPGQVWAMAEELGVEIQTAKQIVTNLTLLMVGAFRSKRYVQLSPLCQYSAQDGLVTPWHLVHFGGIITRGPGLSFFEGTAVSPEGRGTPQDVGIWTDEQAESLSKIVEFAHGQGQKIAIQLTHAGRKASTIAPWLAFAGAPPTAPKELGGWPDNCWAPSAIQFAPGYPEPREISVEGIKEVIIAHVEAAKRAVKAGFDVIEVHSGHGYLLSSFLTPTSNKRKDQYGGSFENRIRFTLEVVDAVRAVIPEGMPLFVRISGTEWLEEEDEPSWKTEDTVKLASILIEHGVDFLDVSAGGLNSRQKVRPGPAYQAPFAAAVKTALGDKIVVGAVGNLHDGHRAEELLQSGRADVVFIGRKFQKNPGQVWTMAEELGVEAKFASQMQWGSQDM</sequence>
<comment type="caution">
    <text evidence="1">The sequence shown here is derived from an EMBL/GenBank/DDBJ whole genome shotgun (WGS) entry which is preliminary data.</text>
</comment>
<organism evidence="1 2">
    <name type="scientific">Psilocybe cubensis</name>
    <name type="common">Psychedelic mushroom</name>
    <name type="synonym">Stropharia cubensis</name>
    <dbReference type="NCBI Taxonomy" id="181762"/>
    <lineage>
        <taxon>Eukaryota</taxon>
        <taxon>Fungi</taxon>
        <taxon>Dikarya</taxon>
        <taxon>Basidiomycota</taxon>
        <taxon>Agaricomycotina</taxon>
        <taxon>Agaricomycetes</taxon>
        <taxon>Agaricomycetidae</taxon>
        <taxon>Agaricales</taxon>
        <taxon>Agaricineae</taxon>
        <taxon>Strophariaceae</taxon>
        <taxon>Psilocybe</taxon>
    </lineage>
</organism>
<reference evidence="1" key="1">
    <citation type="submission" date="2021-10" db="EMBL/GenBank/DDBJ databases">
        <title>Psilocybe cubensis genome.</title>
        <authorList>
            <person name="Mckernan K.J."/>
            <person name="Crawford S."/>
            <person name="Trippe A."/>
            <person name="Kane L.T."/>
            <person name="Mclaughlin S."/>
        </authorList>
    </citation>
    <scope>NUCLEOTIDE SEQUENCE</scope>
    <source>
        <strain evidence="1">MGC-MH-2018</strain>
    </source>
</reference>
<dbReference type="EMBL" id="JAFIQS020000008">
    <property type="protein sequence ID" value="KAH9478606.1"/>
    <property type="molecule type" value="Genomic_DNA"/>
</dbReference>
<evidence type="ECO:0000313" key="2">
    <source>
        <dbReference type="Proteomes" id="UP000664032"/>
    </source>
</evidence>